<name>A0ABM7P4Z6_9BACT</name>
<feature type="domain" description="Flagellar assembly protein FliH/Type III secretion system HrpE" evidence="10">
    <location>
        <begin position="104"/>
        <end position="230"/>
    </location>
</feature>
<keyword evidence="4" id="KW-0813">Transport</keyword>
<comment type="similarity">
    <text evidence="2">Belongs to the FliH family.</text>
</comment>
<keyword evidence="6" id="KW-0653">Protein transport</keyword>
<evidence type="ECO:0000259" key="10">
    <source>
        <dbReference type="Pfam" id="PF02108"/>
    </source>
</evidence>
<sequence length="249" mass="27695">MSLSRFGTRNPNLTGKVVMGMTTPGPDEMTIQEIEGKRQIMWDDATNEEYLNRVKDKAKEAAKEIKLLAELEAEALRATAQREGYEAGLVQAQEELDQHVQALTSQTEDLLAKLGASGSSIFEARRQDIISLIRLAVEKTLKVELEEKRMASLEELMQEALDRIESQRQLDIRCHPADVEGLEAYLSTIQERTPSLQYWSVKGDASIESGGVMVEAAGGKVDNTIDTRWNGVEPIFEQLAAQITATDED</sequence>
<dbReference type="PANTHER" id="PTHR34982:SF1">
    <property type="entry name" value="FLAGELLAR ASSEMBLY PROTEIN FLIH"/>
    <property type="match status" value="1"/>
</dbReference>
<proteinExistence type="inferred from homology"/>
<dbReference type="Gene3D" id="3.30.2320.30">
    <property type="entry name" value="ATP synthase, E subunit, C-terminal"/>
    <property type="match status" value="1"/>
</dbReference>
<evidence type="ECO:0000313" key="12">
    <source>
        <dbReference type="Proteomes" id="UP001053296"/>
    </source>
</evidence>
<accession>A0ABM7P4Z6</accession>
<dbReference type="SUPFAM" id="SSF160527">
    <property type="entry name" value="V-type ATPase subunit E-like"/>
    <property type="match status" value="1"/>
</dbReference>
<reference evidence="11" key="1">
    <citation type="journal article" date="2022" name="Arch. Microbiol.">
        <title>Pseudodesulfovibrio sediminis sp. nov., a mesophilic and neutrophilic sulfate-reducing bacterium isolated from sediment of a brackish lake.</title>
        <authorList>
            <person name="Takahashi A."/>
            <person name="Kojima H."/>
            <person name="Watanabe M."/>
            <person name="Fukui M."/>
        </authorList>
    </citation>
    <scope>NUCLEOTIDE SEQUENCE</scope>
    <source>
        <strain evidence="11">SF6</strain>
    </source>
</reference>
<dbReference type="Pfam" id="PF02108">
    <property type="entry name" value="FliH"/>
    <property type="match status" value="1"/>
</dbReference>
<evidence type="ECO:0000313" key="11">
    <source>
        <dbReference type="EMBL" id="BCS87884.1"/>
    </source>
</evidence>
<keyword evidence="5" id="KW-1005">Bacterial flagellum biogenesis</keyword>
<keyword evidence="12" id="KW-1185">Reference proteome</keyword>
<evidence type="ECO:0000256" key="3">
    <source>
        <dbReference type="ARBA" id="ARBA00016507"/>
    </source>
</evidence>
<evidence type="ECO:0000256" key="7">
    <source>
        <dbReference type="ARBA" id="ARBA00023225"/>
    </source>
</evidence>
<gene>
    <name evidence="11" type="ORF">PSDVSF_11260</name>
</gene>
<feature type="region of interest" description="Disordered" evidence="9">
    <location>
        <begin position="1"/>
        <end position="26"/>
    </location>
</feature>
<evidence type="ECO:0000256" key="9">
    <source>
        <dbReference type="SAM" id="MobiDB-lite"/>
    </source>
</evidence>
<dbReference type="RefSeq" id="WP_229594734.1">
    <property type="nucleotide sequence ID" value="NZ_AP024485.1"/>
</dbReference>
<protein>
    <recommendedName>
        <fullName evidence="3">Flagellar assembly protein FliH</fullName>
    </recommendedName>
</protein>
<feature type="coiled-coil region" evidence="8">
    <location>
        <begin position="143"/>
        <end position="170"/>
    </location>
</feature>
<organism evidence="11 12">
    <name type="scientific">Pseudodesulfovibrio sediminis</name>
    <dbReference type="NCBI Taxonomy" id="2810563"/>
    <lineage>
        <taxon>Bacteria</taxon>
        <taxon>Pseudomonadati</taxon>
        <taxon>Thermodesulfobacteriota</taxon>
        <taxon>Desulfovibrionia</taxon>
        <taxon>Desulfovibrionales</taxon>
        <taxon>Desulfovibrionaceae</taxon>
    </lineage>
</organism>
<evidence type="ECO:0000256" key="2">
    <source>
        <dbReference type="ARBA" id="ARBA00006602"/>
    </source>
</evidence>
<evidence type="ECO:0000256" key="4">
    <source>
        <dbReference type="ARBA" id="ARBA00022448"/>
    </source>
</evidence>
<dbReference type="PANTHER" id="PTHR34982">
    <property type="entry name" value="YOP PROTEINS TRANSLOCATION PROTEIN L"/>
    <property type="match status" value="1"/>
</dbReference>
<keyword evidence="8" id="KW-0175">Coiled coil</keyword>
<dbReference type="InterPro" id="IPR018035">
    <property type="entry name" value="Flagellar_FliH/T3SS_HrpE"/>
</dbReference>
<keyword evidence="7" id="KW-1006">Bacterial flagellum protein export</keyword>
<feature type="compositionally biased region" description="Polar residues" evidence="9">
    <location>
        <begin position="1"/>
        <end position="13"/>
    </location>
</feature>
<dbReference type="EMBL" id="AP024485">
    <property type="protein sequence ID" value="BCS87884.1"/>
    <property type="molecule type" value="Genomic_DNA"/>
</dbReference>
<evidence type="ECO:0000256" key="1">
    <source>
        <dbReference type="ARBA" id="ARBA00003041"/>
    </source>
</evidence>
<dbReference type="InterPro" id="IPR038495">
    <property type="entry name" value="ATPase_E_C"/>
</dbReference>
<evidence type="ECO:0000256" key="6">
    <source>
        <dbReference type="ARBA" id="ARBA00022927"/>
    </source>
</evidence>
<dbReference type="Proteomes" id="UP001053296">
    <property type="component" value="Chromosome"/>
</dbReference>
<feature type="coiled-coil region" evidence="8">
    <location>
        <begin position="51"/>
        <end position="109"/>
    </location>
</feature>
<evidence type="ECO:0000256" key="5">
    <source>
        <dbReference type="ARBA" id="ARBA00022795"/>
    </source>
</evidence>
<comment type="function">
    <text evidence="1">Needed for flagellar regrowth and assembly.</text>
</comment>
<evidence type="ECO:0000256" key="8">
    <source>
        <dbReference type="SAM" id="Coils"/>
    </source>
</evidence>
<dbReference type="InterPro" id="IPR051472">
    <property type="entry name" value="T3SS_Stator/FliH"/>
</dbReference>